<proteinExistence type="predicted"/>
<evidence type="ECO:0008006" key="4">
    <source>
        <dbReference type="Google" id="ProtNLM"/>
    </source>
</evidence>
<dbReference type="EMBL" id="FNIE01000014">
    <property type="protein sequence ID" value="SDO95593.1"/>
    <property type="molecule type" value="Genomic_DNA"/>
</dbReference>
<gene>
    <name evidence="2" type="ORF">SAMN05216259_114172</name>
</gene>
<evidence type="ECO:0000313" key="3">
    <source>
        <dbReference type="Proteomes" id="UP000199341"/>
    </source>
</evidence>
<protein>
    <recommendedName>
        <fullName evidence="4">DUF3558 domain-containing protein</fullName>
    </recommendedName>
</protein>
<dbReference type="RefSeq" id="WP_143031769.1">
    <property type="nucleotide sequence ID" value="NZ_FNIE01000014.1"/>
</dbReference>
<name>A0A1H0NSH0_9ACTN</name>
<evidence type="ECO:0000313" key="2">
    <source>
        <dbReference type="EMBL" id="SDO95593.1"/>
    </source>
</evidence>
<keyword evidence="3" id="KW-1185">Reference proteome</keyword>
<organism evidence="2 3">
    <name type="scientific">Actinacidiphila guanduensis</name>
    <dbReference type="NCBI Taxonomy" id="310781"/>
    <lineage>
        <taxon>Bacteria</taxon>
        <taxon>Bacillati</taxon>
        <taxon>Actinomycetota</taxon>
        <taxon>Actinomycetes</taxon>
        <taxon>Kitasatosporales</taxon>
        <taxon>Streptomycetaceae</taxon>
        <taxon>Actinacidiphila</taxon>
    </lineage>
</organism>
<dbReference type="Proteomes" id="UP000199341">
    <property type="component" value="Unassembled WGS sequence"/>
</dbReference>
<accession>A0A1H0NSH0</accession>
<feature type="region of interest" description="Disordered" evidence="1">
    <location>
        <begin position="216"/>
        <end position="240"/>
    </location>
</feature>
<dbReference type="AlphaFoldDB" id="A0A1H0NSH0"/>
<reference evidence="2 3" key="1">
    <citation type="submission" date="2016-10" db="EMBL/GenBank/DDBJ databases">
        <authorList>
            <person name="de Groot N.N."/>
        </authorList>
    </citation>
    <scope>NUCLEOTIDE SEQUENCE [LARGE SCALE GENOMIC DNA]</scope>
    <source>
        <strain evidence="2 3">CGMCC 4.2022</strain>
    </source>
</reference>
<dbReference type="OrthoDB" id="4515152at2"/>
<evidence type="ECO:0000256" key="1">
    <source>
        <dbReference type="SAM" id="MobiDB-lite"/>
    </source>
</evidence>
<sequence length="257" mass="25936">MITEPELTGASGGEPLRRAGADGQLADVVQDLGPRPGLRGVRGSGRGGWLWGALAGAAVASAVWAGAASAAPPAGRPDLHGFRIGFSPCAGGTFDALVRAVGGLAGTAAPATFSHGPALDGARCTFTVRSRPERGAVTEYAVALAVDLHRRTDPRAEFQQEAAVDPDTLAVADTATPLADVGDEAYALALQNRTELLKVLRGGAVITLRLTSTTTAAAPSKEAGPDPSADSDPDPAPNRLVPALADAARALLVTLAQ</sequence>